<comment type="similarity">
    <text evidence="1 12 13">Belongs to the peptidase S24 family.</text>
</comment>
<evidence type="ECO:0000256" key="10">
    <source>
        <dbReference type="ARBA" id="ARBA00023204"/>
    </source>
</evidence>
<dbReference type="InterPro" id="IPR006200">
    <property type="entry name" value="LexA"/>
</dbReference>
<keyword evidence="11 12" id="KW-0742">SOS response</keyword>
<dbReference type="NCBIfam" id="TIGR00498">
    <property type="entry name" value="lexA"/>
    <property type="match status" value="1"/>
</dbReference>
<dbReference type="Gene3D" id="1.10.10.10">
    <property type="entry name" value="Winged helix-like DNA-binding domain superfamily/Winged helix DNA-binding domain"/>
    <property type="match status" value="1"/>
</dbReference>
<keyword evidence="10 12" id="KW-0234">DNA repair</keyword>
<evidence type="ECO:0000256" key="6">
    <source>
        <dbReference type="ARBA" id="ARBA00022813"/>
    </source>
</evidence>
<comment type="caution">
    <text evidence="16">The sequence shown here is derived from an EMBL/GenBank/DDBJ whole genome shotgun (WGS) entry which is preliminary data.</text>
</comment>
<dbReference type="InterPro" id="IPR050077">
    <property type="entry name" value="LexA_repressor"/>
</dbReference>
<feature type="site" description="Cleavage; by autolysis" evidence="12">
    <location>
        <begin position="83"/>
        <end position="84"/>
    </location>
</feature>
<accession>A0A1V6CDE1</accession>
<feature type="domain" description="LexA repressor DNA-binding" evidence="15">
    <location>
        <begin position="1"/>
        <end position="65"/>
    </location>
</feature>
<dbReference type="GO" id="GO:0006260">
    <property type="term" value="P:DNA replication"/>
    <property type="evidence" value="ECO:0007669"/>
    <property type="project" value="UniProtKB-UniRule"/>
</dbReference>
<evidence type="ECO:0000256" key="8">
    <source>
        <dbReference type="ARBA" id="ARBA00023125"/>
    </source>
</evidence>
<dbReference type="Gene3D" id="2.10.109.10">
    <property type="entry name" value="Umud Fragment, subunit A"/>
    <property type="match status" value="1"/>
</dbReference>
<name>A0A1V6CDE1_UNCT6</name>
<evidence type="ECO:0000256" key="11">
    <source>
        <dbReference type="ARBA" id="ARBA00023236"/>
    </source>
</evidence>
<evidence type="ECO:0000259" key="14">
    <source>
        <dbReference type="Pfam" id="PF00717"/>
    </source>
</evidence>
<keyword evidence="6 12" id="KW-0068">Autocatalytic cleavage</keyword>
<dbReference type="InterPro" id="IPR006197">
    <property type="entry name" value="Peptidase_S24_LexA"/>
</dbReference>
<dbReference type="Proteomes" id="UP000485562">
    <property type="component" value="Unassembled WGS sequence"/>
</dbReference>
<evidence type="ECO:0000256" key="3">
    <source>
        <dbReference type="ARBA" id="ARBA00022705"/>
    </source>
</evidence>
<dbReference type="Pfam" id="PF00717">
    <property type="entry name" value="Peptidase_S24"/>
    <property type="match status" value="1"/>
</dbReference>
<proteinExistence type="inferred from homology"/>
<evidence type="ECO:0000256" key="7">
    <source>
        <dbReference type="ARBA" id="ARBA00023015"/>
    </source>
</evidence>
<keyword evidence="9 12" id="KW-0804">Transcription</keyword>
<comment type="subunit">
    <text evidence="12">Homodimer.</text>
</comment>
<evidence type="ECO:0000256" key="5">
    <source>
        <dbReference type="ARBA" id="ARBA00022801"/>
    </source>
</evidence>
<dbReference type="GO" id="GO:0006508">
    <property type="term" value="P:proteolysis"/>
    <property type="evidence" value="ECO:0007669"/>
    <property type="project" value="InterPro"/>
</dbReference>
<comment type="catalytic activity">
    <reaction evidence="12">
        <text>Hydrolysis of Ala-|-Gly bond in repressor LexA.</text>
        <dbReference type="EC" id="3.4.21.88"/>
    </reaction>
</comment>
<evidence type="ECO:0000256" key="2">
    <source>
        <dbReference type="ARBA" id="ARBA00022491"/>
    </source>
</evidence>
<dbReference type="InterPro" id="IPR036388">
    <property type="entry name" value="WH-like_DNA-bd_sf"/>
</dbReference>
<evidence type="ECO:0000256" key="1">
    <source>
        <dbReference type="ARBA" id="ARBA00007484"/>
    </source>
</evidence>
<dbReference type="GO" id="GO:0004252">
    <property type="term" value="F:serine-type endopeptidase activity"/>
    <property type="evidence" value="ECO:0007669"/>
    <property type="project" value="UniProtKB-UniRule"/>
</dbReference>
<dbReference type="Pfam" id="PF01726">
    <property type="entry name" value="LexA_DNA_bind"/>
    <property type="match status" value="1"/>
</dbReference>
<comment type="function">
    <text evidence="12">Represses a number of genes involved in the response to DNA damage (SOS response), including recA and lexA. In the presence of single-stranded DNA, RecA interacts with LexA causing an autocatalytic cleavage which disrupts the DNA-binding part of LexA, leading to derepression of the SOS regulon and eventually DNA repair.</text>
</comment>
<sequence>MKKLTQRQFEILKFITQFINKYGYAPSFEEIRLFFKFKSPNAVTCHLNTLVNKGYLIKDSTRARALRTRFPLSGIPIVGKIAAGPPIIIENFFEGSLFTPDDLMDVFALKITGDSMEQAHIYDGDYVIVKKNVEVRNGDIIAAVIGEEATIKYLRKEKNKIFLVPANPAYKPIEIKENLILGKVIGVFRKV</sequence>
<dbReference type="SUPFAM" id="SSF46785">
    <property type="entry name" value="Winged helix' DNA-binding domain"/>
    <property type="match status" value="1"/>
</dbReference>
<evidence type="ECO:0000256" key="4">
    <source>
        <dbReference type="ARBA" id="ARBA00022763"/>
    </source>
</evidence>
<evidence type="ECO:0000256" key="13">
    <source>
        <dbReference type="RuleBase" id="RU003991"/>
    </source>
</evidence>
<gene>
    <name evidence="12 16" type="primary">lexA</name>
    <name evidence="16" type="ORF">BWX89_00256</name>
</gene>
<dbReference type="CDD" id="cd06529">
    <property type="entry name" value="S24_LexA-like"/>
    <property type="match status" value="1"/>
</dbReference>
<keyword evidence="2 12" id="KW-0678">Repressor</keyword>
<feature type="domain" description="Peptidase S24/S26A/S26B/S26C" evidence="14">
    <location>
        <begin position="76"/>
        <end position="185"/>
    </location>
</feature>
<dbReference type="InterPro" id="IPR036286">
    <property type="entry name" value="LexA/Signal_pep-like_sf"/>
</dbReference>
<dbReference type="GO" id="GO:0045892">
    <property type="term" value="P:negative regulation of DNA-templated transcription"/>
    <property type="evidence" value="ECO:0007669"/>
    <property type="project" value="UniProtKB-UniRule"/>
</dbReference>
<dbReference type="EC" id="3.4.21.88" evidence="12"/>
<dbReference type="PANTHER" id="PTHR33516:SF2">
    <property type="entry name" value="LEXA REPRESSOR-RELATED"/>
    <property type="match status" value="1"/>
</dbReference>
<keyword evidence="7 12" id="KW-0805">Transcription regulation</keyword>
<keyword evidence="5 12" id="KW-0378">Hydrolase</keyword>
<evidence type="ECO:0000256" key="9">
    <source>
        <dbReference type="ARBA" id="ARBA00023163"/>
    </source>
</evidence>
<dbReference type="GO" id="GO:0003677">
    <property type="term" value="F:DNA binding"/>
    <property type="evidence" value="ECO:0007669"/>
    <property type="project" value="UniProtKB-UniRule"/>
</dbReference>
<dbReference type="GO" id="GO:0006281">
    <property type="term" value="P:DNA repair"/>
    <property type="evidence" value="ECO:0007669"/>
    <property type="project" value="UniProtKB-UniRule"/>
</dbReference>
<dbReference type="PRINTS" id="PR00726">
    <property type="entry name" value="LEXASERPTASE"/>
</dbReference>
<protein>
    <recommendedName>
        <fullName evidence="12">LexA repressor</fullName>
        <ecNumber evidence="12">3.4.21.88</ecNumber>
    </recommendedName>
</protein>
<evidence type="ECO:0000256" key="12">
    <source>
        <dbReference type="HAMAP-Rule" id="MF_00015"/>
    </source>
</evidence>
<dbReference type="InterPro" id="IPR015927">
    <property type="entry name" value="Peptidase_S24_S26A/B/C"/>
</dbReference>
<evidence type="ECO:0000313" key="16">
    <source>
        <dbReference type="EMBL" id="OQB74900.1"/>
    </source>
</evidence>
<dbReference type="InterPro" id="IPR036390">
    <property type="entry name" value="WH_DNA-bd_sf"/>
</dbReference>
<reference evidence="16" key="1">
    <citation type="submission" date="2017-02" db="EMBL/GenBank/DDBJ databases">
        <title>Delving into the versatile metabolic prowess of the omnipresent phylum Bacteroidetes.</title>
        <authorList>
            <person name="Nobu M.K."/>
            <person name="Mei R."/>
            <person name="Narihiro T."/>
            <person name="Kuroda K."/>
            <person name="Liu W.-T."/>
        </authorList>
    </citation>
    <scope>NUCLEOTIDE SEQUENCE</scope>
    <source>
        <strain evidence="16">ADurb.Bin131</strain>
    </source>
</reference>
<feature type="active site" description="For autocatalytic cleavage activity" evidence="12">
    <location>
        <position position="152"/>
    </location>
</feature>
<dbReference type="InterPro" id="IPR006199">
    <property type="entry name" value="LexA_DNA-bd_dom"/>
</dbReference>
<dbReference type="GO" id="GO:0009432">
    <property type="term" value="P:SOS response"/>
    <property type="evidence" value="ECO:0007669"/>
    <property type="project" value="UniProtKB-UniRule"/>
</dbReference>
<dbReference type="AlphaFoldDB" id="A0A1V6CDE1"/>
<evidence type="ECO:0000259" key="15">
    <source>
        <dbReference type="Pfam" id="PF01726"/>
    </source>
</evidence>
<dbReference type="InterPro" id="IPR039418">
    <property type="entry name" value="LexA-like"/>
</dbReference>
<feature type="DNA-binding region" description="H-T-H motif" evidence="12">
    <location>
        <begin position="28"/>
        <end position="48"/>
    </location>
</feature>
<keyword evidence="3 12" id="KW-0235">DNA replication</keyword>
<keyword evidence="8 12" id="KW-0238">DNA-binding</keyword>
<dbReference type="SUPFAM" id="SSF51306">
    <property type="entry name" value="LexA/Signal peptidase"/>
    <property type="match status" value="1"/>
</dbReference>
<dbReference type="PANTHER" id="PTHR33516">
    <property type="entry name" value="LEXA REPRESSOR"/>
    <property type="match status" value="1"/>
</dbReference>
<dbReference type="EMBL" id="MWDQ01000026">
    <property type="protein sequence ID" value="OQB74900.1"/>
    <property type="molecule type" value="Genomic_DNA"/>
</dbReference>
<feature type="active site" description="For autocatalytic cleavage activity" evidence="12">
    <location>
        <position position="115"/>
    </location>
</feature>
<organism evidence="16">
    <name type="scientific">candidate division TA06 bacterium ADurb.Bin131</name>
    <dbReference type="NCBI Taxonomy" id="1852827"/>
    <lineage>
        <taxon>Bacteria</taxon>
        <taxon>Bacteria division TA06</taxon>
    </lineage>
</organism>
<dbReference type="HAMAP" id="MF_00015">
    <property type="entry name" value="LexA"/>
    <property type="match status" value="1"/>
</dbReference>
<keyword evidence="4 12" id="KW-0227">DNA damage</keyword>